<organism evidence="1 2">
    <name type="scientific">Comamonas odontotermitis</name>
    <dbReference type="NCBI Taxonomy" id="379895"/>
    <lineage>
        <taxon>Bacteria</taxon>
        <taxon>Pseudomonadati</taxon>
        <taxon>Pseudomonadota</taxon>
        <taxon>Betaproteobacteria</taxon>
        <taxon>Burkholderiales</taxon>
        <taxon>Comamonadaceae</taxon>
        <taxon>Comamonas</taxon>
    </lineage>
</organism>
<sequence>MIFAIPTEVFIDLDLFKPVDKNVAFHRCSAFYSIFNMADARFLERA</sequence>
<comment type="caution">
    <text evidence="1">The sequence shown here is derived from an EMBL/GenBank/DDBJ whole genome shotgun (WGS) entry which is preliminary data.</text>
</comment>
<keyword evidence="2" id="KW-1185">Reference proteome</keyword>
<evidence type="ECO:0000313" key="1">
    <source>
        <dbReference type="EMBL" id="MBB6578547.1"/>
    </source>
</evidence>
<proteinExistence type="predicted"/>
<gene>
    <name evidence="1" type="ORF">HNP33_002629</name>
</gene>
<name>A0ABR6RHA1_9BURK</name>
<protein>
    <submittedName>
        <fullName evidence="1">Uncharacterized protein</fullName>
    </submittedName>
</protein>
<evidence type="ECO:0000313" key="2">
    <source>
        <dbReference type="Proteomes" id="UP000562492"/>
    </source>
</evidence>
<accession>A0ABR6RHA1</accession>
<dbReference type="Proteomes" id="UP000562492">
    <property type="component" value="Unassembled WGS sequence"/>
</dbReference>
<dbReference type="EMBL" id="JACHKZ010000015">
    <property type="protein sequence ID" value="MBB6578547.1"/>
    <property type="molecule type" value="Genomic_DNA"/>
</dbReference>
<reference evidence="1 2" key="1">
    <citation type="submission" date="2020-08" db="EMBL/GenBank/DDBJ databases">
        <title>Functional genomics of gut bacteria from endangered species of beetles.</title>
        <authorList>
            <person name="Carlos-Shanley C."/>
        </authorList>
    </citation>
    <scope>NUCLEOTIDE SEQUENCE [LARGE SCALE GENOMIC DNA]</scope>
    <source>
        <strain evidence="1 2">S00124</strain>
    </source>
</reference>